<feature type="active site" evidence="6 7">
    <location>
        <position position="201"/>
    </location>
</feature>
<dbReference type="Gene3D" id="3.40.50.180">
    <property type="entry name" value="Methylesterase CheB, C-terminal domain"/>
    <property type="match status" value="1"/>
</dbReference>
<dbReference type="EC" id="3.5.1.44" evidence="6"/>
<dbReference type="InterPro" id="IPR000673">
    <property type="entry name" value="Sig_transdc_resp-reg_Me-estase"/>
</dbReference>
<dbReference type="FunFam" id="3.40.50.2300:FF:000060">
    <property type="entry name" value="Protein-glutamate methylesterase/protein-glutamine glutaminase"/>
    <property type="match status" value="1"/>
</dbReference>
<feature type="active site" evidence="6 7">
    <location>
        <position position="297"/>
    </location>
</feature>
<dbReference type="KEGG" id="geo:Geob_3698"/>
<evidence type="ECO:0000256" key="6">
    <source>
        <dbReference type="HAMAP-Rule" id="MF_00099"/>
    </source>
</evidence>
<keyword evidence="12" id="KW-1185">Reference proteome</keyword>
<evidence type="ECO:0000256" key="2">
    <source>
        <dbReference type="ARBA" id="ARBA00022500"/>
    </source>
</evidence>
<comment type="domain">
    <text evidence="6">Contains a C-terminal catalytic domain, and an N-terminal region which modulates catalytic activity.</text>
</comment>
<sequence>MAIKVLIIDDSALIRSLLSDIINRQPDMEVAGTAPDPLVAREKIKALNPDVLTLDVEMPRMDGLVFLERLMRLRPTPVIMVSSLTERHSAITLQALELGAFDFVTKPKIDICNSLQDYADELADKIRGAARCRLHRPLRDTVARTIGPKNSADVVLPVHHGRFATTEKVVVIGSSTGGTEALKAYLTTMPPDCPGTLITQHMPETFTRTFARRLDSLCKISVKEAEGGERVLPGHAYIAPGNRHLLLKRSGANYVTELSDAPPVSRHRPSVDVLFRSAANCAGSNAIGIIMTGMGDDGAAGMKEMHDNGAFTLAQDAESCVVFGMPKEAIARGGVDRVVPLPELSSHLFDWLLAQGRRNFRV</sequence>
<evidence type="ECO:0000256" key="4">
    <source>
        <dbReference type="ARBA" id="ARBA00022801"/>
    </source>
</evidence>
<dbReference type="PANTHER" id="PTHR42872:SF6">
    <property type="entry name" value="PROTEIN-GLUTAMATE METHYLESTERASE_PROTEIN-GLUTAMINE GLUTAMINASE"/>
    <property type="match status" value="1"/>
</dbReference>
<dbReference type="SMART" id="SM00448">
    <property type="entry name" value="REC"/>
    <property type="match status" value="1"/>
</dbReference>
<feature type="domain" description="CheB-type methylesterase" evidence="10">
    <location>
        <begin position="163"/>
        <end position="355"/>
    </location>
</feature>
<dbReference type="Gene3D" id="3.40.50.2300">
    <property type="match status" value="1"/>
</dbReference>
<dbReference type="GO" id="GO:0050568">
    <property type="term" value="F:protein-glutamine glutaminase activity"/>
    <property type="evidence" value="ECO:0007669"/>
    <property type="project" value="UniProtKB-UniRule"/>
</dbReference>
<evidence type="ECO:0000256" key="1">
    <source>
        <dbReference type="ARBA" id="ARBA00022490"/>
    </source>
</evidence>
<evidence type="ECO:0000256" key="8">
    <source>
        <dbReference type="PROSITE-ProRule" id="PRU00169"/>
    </source>
</evidence>
<dbReference type="STRING" id="316067.Geob_3698"/>
<comment type="catalytic activity">
    <reaction evidence="6">
        <text>L-glutaminyl-[protein] + H2O = L-glutamyl-[protein] + NH4(+)</text>
        <dbReference type="Rhea" id="RHEA:16441"/>
        <dbReference type="Rhea" id="RHEA-COMP:10207"/>
        <dbReference type="Rhea" id="RHEA-COMP:10208"/>
        <dbReference type="ChEBI" id="CHEBI:15377"/>
        <dbReference type="ChEBI" id="CHEBI:28938"/>
        <dbReference type="ChEBI" id="CHEBI:29973"/>
        <dbReference type="ChEBI" id="CHEBI:30011"/>
        <dbReference type="EC" id="3.5.1.44"/>
    </reaction>
</comment>
<dbReference type="GO" id="GO:0008984">
    <property type="term" value="F:protein-glutamate methylesterase activity"/>
    <property type="evidence" value="ECO:0007669"/>
    <property type="project" value="UniProtKB-UniRule"/>
</dbReference>
<dbReference type="InterPro" id="IPR011006">
    <property type="entry name" value="CheY-like_superfamily"/>
</dbReference>
<comment type="PTM">
    <text evidence="6">Phosphorylated by CheA. Phosphorylation of the N-terminal regulatory domain activates the methylesterase activity.</text>
</comment>
<evidence type="ECO:0000313" key="11">
    <source>
        <dbReference type="EMBL" id="ACM22037.1"/>
    </source>
</evidence>
<dbReference type="GO" id="GO:0006935">
    <property type="term" value="P:chemotaxis"/>
    <property type="evidence" value="ECO:0007669"/>
    <property type="project" value="UniProtKB-UniRule"/>
</dbReference>
<dbReference type="InterPro" id="IPR001789">
    <property type="entry name" value="Sig_transdc_resp-reg_receiver"/>
</dbReference>
<evidence type="ECO:0000313" key="12">
    <source>
        <dbReference type="Proteomes" id="UP000007721"/>
    </source>
</evidence>
<evidence type="ECO:0000259" key="9">
    <source>
        <dbReference type="PROSITE" id="PS50110"/>
    </source>
</evidence>
<evidence type="ECO:0000256" key="3">
    <source>
        <dbReference type="ARBA" id="ARBA00022553"/>
    </source>
</evidence>
<feature type="modified residue" description="4-aspartylphosphate" evidence="6 8">
    <location>
        <position position="55"/>
    </location>
</feature>
<accession>B9M716</accession>
<gene>
    <name evidence="6" type="primary">cheB</name>
    <name evidence="11" type="synonym">cheB36H</name>
    <name evidence="11" type="ordered locus">Geob_3698</name>
</gene>
<feature type="active site" evidence="6 7">
    <location>
        <position position="175"/>
    </location>
</feature>
<dbReference type="OrthoDB" id="9793421at2"/>
<keyword evidence="1 6" id="KW-0963">Cytoplasm</keyword>
<dbReference type="EC" id="3.1.1.61" evidence="6"/>
<comment type="similarity">
    <text evidence="6">Belongs to the CheB family.</text>
</comment>
<dbReference type="Proteomes" id="UP000007721">
    <property type="component" value="Chromosome"/>
</dbReference>
<proteinExistence type="inferred from homology"/>
<dbReference type="GO" id="GO:0005737">
    <property type="term" value="C:cytoplasm"/>
    <property type="evidence" value="ECO:0007669"/>
    <property type="project" value="UniProtKB-SubCell"/>
</dbReference>
<comment type="catalytic activity">
    <reaction evidence="5 6">
        <text>[protein]-L-glutamate 5-O-methyl ester + H2O = L-glutamyl-[protein] + methanol + H(+)</text>
        <dbReference type="Rhea" id="RHEA:23236"/>
        <dbReference type="Rhea" id="RHEA-COMP:10208"/>
        <dbReference type="Rhea" id="RHEA-COMP:10311"/>
        <dbReference type="ChEBI" id="CHEBI:15377"/>
        <dbReference type="ChEBI" id="CHEBI:15378"/>
        <dbReference type="ChEBI" id="CHEBI:17790"/>
        <dbReference type="ChEBI" id="CHEBI:29973"/>
        <dbReference type="ChEBI" id="CHEBI:82795"/>
        <dbReference type="EC" id="3.1.1.61"/>
    </reaction>
</comment>
<dbReference type="NCBIfam" id="NF001965">
    <property type="entry name" value="PRK00742.1"/>
    <property type="match status" value="1"/>
</dbReference>
<evidence type="ECO:0000256" key="5">
    <source>
        <dbReference type="ARBA" id="ARBA00048267"/>
    </source>
</evidence>
<comment type="function">
    <text evidence="6">Involved in chemotaxis. Part of a chemotaxis signal transduction system that modulates chemotaxis in response to various stimuli. Catalyzes the demethylation of specific methylglutamate residues introduced into the chemoreceptors (methyl-accepting chemotaxis proteins or MCP) by CheR. Also mediates the irreversible deamidation of specific glutamine residues to glutamic acid.</text>
</comment>
<dbReference type="SUPFAM" id="SSF52172">
    <property type="entry name" value="CheY-like"/>
    <property type="match status" value="1"/>
</dbReference>
<dbReference type="InterPro" id="IPR035909">
    <property type="entry name" value="CheB_C"/>
</dbReference>
<comment type="subcellular location">
    <subcellularLocation>
        <location evidence="6">Cytoplasm</location>
    </subcellularLocation>
</comment>
<dbReference type="AlphaFoldDB" id="B9M716"/>
<dbReference type="InterPro" id="IPR008248">
    <property type="entry name" value="CheB-like"/>
</dbReference>
<keyword evidence="2 6" id="KW-0145">Chemotaxis</keyword>
<protein>
    <recommendedName>
        <fullName evidence="6">Protein-glutamate methylesterase/protein-glutamine glutaminase</fullName>
        <ecNumber evidence="6">3.1.1.61</ecNumber>
        <ecNumber evidence="6">3.5.1.44</ecNumber>
    </recommendedName>
</protein>
<dbReference type="Pfam" id="PF01339">
    <property type="entry name" value="CheB_methylest"/>
    <property type="match status" value="1"/>
</dbReference>
<dbReference type="NCBIfam" id="NF009206">
    <property type="entry name" value="PRK12555.1"/>
    <property type="match status" value="1"/>
</dbReference>
<dbReference type="HOGENOM" id="CLU_000445_51_0_7"/>
<dbReference type="GO" id="GO:0000156">
    <property type="term" value="F:phosphorelay response regulator activity"/>
    <property type="evidence" value="ECO:0007669"/>
    <property type="project" value="InterPro"/>
</dbReference>
<feature type="domain" description="Response regulatory" evidence="9">
    <location>
        <begin position="4"/>
        <end position="121"/>
    </location>
</feature>
<dbReference type="HAMAP" id="MF_00099">
    <property type="entry name" value="CheB_chemtxs"/>
    <property type="match status" value="1"/>
</dbReference>
<name>B9M716_GEODF</name>
<organism evidence="11 12">
    <name type="scientific">Geotalea daltonii (strain DSM 22248 / JCM 15807 / FRC-32)</name>
    <name type="common">Geobacter daltonii</name>
    <dbReference type="NCBI Taxonomy" id="316067"/>
    <lineage>
        <taxon>Bacteria</taxon>
        <taxon>Pseudomonadati</taxon>
        <taxon>Thermodesulfobacteriota</taxon>
        <taxon>Desulfuromonadia</taxon>
        <taxon>Geobacterales</taxon>
        <taxon>Geobacteraceae</taxon>
        <taxon>Geotalea</taxon>
    </lineage>
</organism>
<dbReference type="PANTHER" id="PTHR42872">
    <property type="entry name" value="PROTEIN-GLUTAMATE METHYLESTERASE/PROTEIN-GLUTAMINE GLUTAMINASE"/>
    <property type="match status" value="1"/>
</dbReference>
<dbReference type="EMBL" id="CP001390">
    <property type="protein sequence ID" value="ACM22037.1"/>
    <property type="molecule type" value="Genomic_DNA"/>
</dbReference>
<dbReference type="CDD" id="cd17541">
    <property type="entry name" value="REC_CheB-like"/>
    <property type="match status" value="1"/>
</dbReference>
<dbReference type="Pfam" id="PF00072">
    <property type="entry name" value="Response_reg"/>
    <property type="match status" value="1"/>
</dbReference>
<dbReference type="CDD" id="cd16432">
    <property type="entry name" value="CheB_Rec"/>
    <property type="match status" value="1"/>
</dbReference>
<evidence type="ECO:0000259" key="10">
    <source>
        <dbReference type="PROSITE" id="PS50122"/>
    </source>
</evidence>
<dbReference type="eggNOG" id="COG2201">
    <property type="taxonomic scope" value="Bacteria"/>
</dbReference>
<evidence type="ECO:0000256" key="7">
    <source>
        <dbReference type="PROSITE-ProRule" id="PRU00050"/>
    </source>
</evidence>
<dbReference type="RefSeq" id="WP_012648763.1">
    <property type="nucleotide sequence ID" value="NC_011979.1"/>
</dbReference>
<reference evidence="11 12" key="1">
    <citation type="submission" date="2009-01" db="EMBL/GenBank/DDBJ databases">
        <title>Complete sequence of Geobacter sp. FRC-32.</title>
        <authorList>
            <consortium name="US DOE Joint Genome Institute"/>
            <person name="Lucas S."/>
            <person name="Copeland A."/>
            <person name="Lapidus A."/>
            <person name="Glavina del Rio T."/>
            <person name="Dalin E."/>
            <person name="Tice H."/>
            <person name="Bruce D."/>
            <person name="Goodwin L."/>
            <person name="Pitluck S."/>
            <person name="Saunders E."/>
            <person name="Brettin T."/>
            <person name="Detter J.C."/>
            <person name="Han C."/>
            <person name="Larimer F."/>
            <person name="Land M."/>
            <person name="Hauser L."/>
            <person name="Kyrpides N."/>
            <person name="Ovchinnikova G."/>
            <person name="Kostka J."/>
            <person name="Richardson P."/>
        </authorList>
    </citation>
    <scope>NUCLEOTIDE SEQUENCE [LARGE SCALE GENOMIC DNA]</scope>
    <source>
        <strain evidence="12">DSM 22248 / JCM 15807 / FRC-32</strain>
    </source>
</reference>
<keyword evidence="3 6" id="KW-0597">Phosphoprotein</keyword>
<keyword evidence="4 6" id="KW-0378">Hydrolase</keyword>
<dbReference type="PROSITE" id="PS50110">
    <property type="entry name" value="RESPONSE_REGULATORY"/>
    <property type="match status" value="1"/>
</dbReference>
<dbReference type="PIRSF" id="PIRSF000876">
    <property type="entry name" value="RR_chemtxs_CheB"/>
    <property type="match status" value="1"/>
</dbReference>
<dbReference type="PROSITE" id="PS50122">
    <property type="entry name" value="CHEB"/>
    <property type="match status" value="1"/>
</dbReference>
<dbReference type="SUPFAM" id="SSF52738">
    <property type="entry name" value="Methylesterase CheB, C-terminal domain"/>
    <property type="match status" value="1"/>
</dbReference>